<dbReference type="InterPro" id="IPR050883">
    <property type="entry name" value="PNGase"/>
</dbReference>
<dbReference type="Pfam" id="PF16640">
    <property type="entry name" value="Big_3_5"/>
    <property type="match status" value="1"/>
</dbReference>
<evidence type="ECO:0000259" key="3">
    <source>
        <dbReference type="PROSITE" id="PS50022"/>
    </source>
</evidence>
<dbReference type="InterPro" id="IPR008979">
    <property type="entry name" value="Galactose-bd-like_sf"/>
</dbReference>
<reference evidence="5 6" key="1">
    <citation type="submission" date="2019-06" db="EMBL/GenBank/DDBJ databases">
        <title>Sequencing the genomes of 1000 actinobacteria strains.</title>
        <authorList>
            <person name="Klenk H.-P."/>
        </authorList>
    </citation>
    <scope>NUCLEOTIDE SEQUENCE [LARGE SCALE GENOMIC DNA]</scope>
    <source>
        <strain evidence="5 6">DSM 10596</strain>
    </source>
</reference>
<dbReference type="SUPFAM" id="SSF49299">
    <property type="entry name" value="PKD domain"/>
    <property type="match status" value="2"/>
</dbReference>
<proteinExistence type="predicted"/>
<evidence type="ECO:0000259" key="4">
    <source>
        <dbReference type="PROSITE" id="PS50093"/>
    </source>
</evidence>
<evidence type="ECO:0000313" key="6">
    <source>
        <dbReference type="Proteomes" id="UP000316181"/>
    </source>
</evidence>
<dbReference type="InterPro" id="IPR005887">
    <property type="entry name" value="GH92_a_mannosidase_put"/>
</dbReference>
<dbReference type="CDD" id="cd00146">
    <property type="entry name" value="PKD"/>
    <property type="match status" value="1"/>
</dbReference>
<dbReference type="Gene3D" id="2.60.40.10">
    <property type="entry name" value="Immunoglobulins"/>
    <property type="match status" value="3"/>
</dbReference>
<evidence type="ECO:0000256" key="1">
    <source>
        <dbReference type="SAM" id="MobiDB-lite"/>
    </source>
</evidence>
<dbReference type="PROSITE" id="PS50093">
    <property type="entry name" value="PKD"/>
    <property type="match status" value="2"/>
</dbReference>
<dbReference type="SUPFAM" id="SSF49785">
    <property type="entry name" value="Galactose-binding domain-like"/>
    <property type="match status" value="1"/>
</dbReference>
<feature type="domain" description="PKD" evidence="4">
    <location>
        <begin position="1334"/>
        <end position="1375"/>
    </location>
</feature>
<evidence type="ECO:0000313" key="5">
    <source>
        <dbReference type="EMBL" id="TQK76727.1"/>
    </source>
</evidence>
<keyword evidence="6" id="KW-1185">Reference proteome</keyword>
<gene>
    <name evidence="5" type="ORF">FB389_1417</name>
</gene>
<feature type="domain" description="F5/8 type C" evidence="3">
    <location>
        <begin position="60"/>
        <end position="174"/>
    </location>
</feature>
<feature type="region of interest" description="Disordered" evidence="1">
    <location>
        <begin position="1797"/>
        <end position="1822"/>
    </location>
</feature>
<feature type="compositionally biased region" description="Polar residues" evidence="1">
    <location>
        <begin position="79"/>
        <end position="98"/>
    </location>
</feature>
<dbReference type="InterPro" id="IPR032109">
    <property type="entry name" value="Big_3_5"/>
</dbReference>
<feature type="signal peptide" evidence="2">
    <location>
        <begin position="1"/>
        <end position="31"/>
    </location>
</feature>
<dbReference type="GO" id="GO:0005829">
    <property type="term" value="C:cytosol"/>
    <property type="evidence" value="ECO:0007669"/>
    <property type="project" value="TreeGrafter"/>
</dbReference>
<dbReference type="Gene3D" id="2.60.120.260">
    <property type="entry name" value="Galactose-binding domain-like"/>
    <property type="match status" value="2"/>
</dbReference>
<dbReference type="InterPro" id="IPR014718">
    <property type="entry name" value="GH-type_carb-bd"/>
</dbReference>
<protein>
    <submittedName>
        <fullName evidence="5">Putative alpha-1,2-mannosidase</fullName>
    </submittedName>
</protein>
<dbReference type="EMBL" id="VFNV01000001">
    <property type="protein sequence ID" value="TQK76727.1"/>
    <property type="molecule type" value="Genomic_DNA"/>
</dbReference>
<dbReference type="InterPro" id="IPR012939">
    <property type="entry name" value="Glyco_hydro_92"/>
</dbReference>
<dbReference type="PANTHER" id="PTHR12143:SF43">
    <property type="entry name" value="PUTATIVE-RELATED"/>
    <property type="match status" value="1"/>
</dbReference>
<dbReference type="OrthoDB" id="9804511at2"/>
<dbReference type="NCBIfam" id="TIGR01180">
    <property type="entry name" value="aman2_put"/>
    <property type="match status" value="1"/>
</dbReference>
<dbReference type="Gene3D" id="2.70.98.10">
    <property type="match status" value="1"/>
</dbReference>
<feature type="region of interest" description="Disordered" evidence="1">
    <location>
        <begin position="79"/>
        <end position="107"/>
    </location>
</feature>
<dbReference type="PROSITE" id="PS50022">
    <property type="entry name" value="FA58C_3"/>
    <property type="match status" value="1"/>
</dbReference>
<accession>A0A542SR92</accession>
<dbReference type="InterPro" id="IPR008928">
    <property type="entry name" value="6-hairpin_glycosidase_sf"/>
</dbReference>
<dbReference type="GO" id="GO:0000224">
    <property type="term" value="F:peptide-N4-(N-acetyl-beta-glucosaminyl)asparagine amidase activity"/>
    <property type="evidence" value="ECO:0007669"/>
    <property type="project" value="TreeGrafter"/>
</dbReference>
<dbReference type="Proteomes" id="UP000316181">
    <property type="component" value="Unassembled WGS sequence"/>
</dbReference>
<dbReference type="Gene3D" id="1.20.1050.60">
    <property type="entry name" value="alpha-1,2-mannosidase"/>
    <property type="match status" value="1"/>
</dbReference>
<dbReference type="Gene3D" id="1.20.1610.10">
    <property type="entry name" value="alpha-1,2-mannosidases domains"/>
    <property type="match status" value="1"/>
</dbReference>
<organism evidence="5 6">
    <name type="scientific">Rarobacter incanus</name>
    <dbReference type="NCBI Taxonomy" id="153494"/>
    <lineage>
        <taxon>Bacteria</taxon>
        <taxon>Bacillati</taxon>
        <taxon>Actinomycetota</taxon>
        <taxon>Actinomycetes</taxon>
        <taxon>Micrococcales</taxon>
        <taxon>Rarobacteraceae</taxon>
        <taxon>Rarobacter</taxon>
    </lineage>
</organism>
<feature type="compositionally biased region" description="Gly residues" evidence="1">
    <location>
        <begin position="1803"/>
        <end position="1817"/>
    </location>
</feature>
<feature type="domain" description="PKD" evidence="4">
    <location>
        <begin position="1651"/>
        <end position="1703"/>
    </location>
</feature>
<dbReference type="Pfam" id="PF07971">
    <property type="entry name" value="Glyco_hydro_92"/>
    <property type="match status" value="1"/>
</dbReference>
<dbReference type="Gene3D" id="3.30.2080.10">
    <property type="entry name" value="GH92 mannosidase domain"/>
    <property type="match status" value="1"/>
</dbReference>
<dbReference type="SUPFAM" id="SSF48208">
    <property type="entry name" value="Six-hairpin glycosidases"/>
    <property type="match status" value="1"/>
</dbReference>
<dbReference type="InterPro" id="IPR035986">
    <property type="entry name" value="PKD_dom_sf"/>
</dbReference>
<evidence type="ECO:0000256" key="2">
    <source>
        <dbReference type="SAM" id="SignalP"/>
    </source>
</evidence>
<dbReference type="InterPro" id="IPR013783">
    <property type="entry name" value="Ig-like_fold"/>
</dbReference>
<name>A0A542SR92_9MICO</name>
<dbReference type="GO" id="GO:0006516">
    <property type="term" value="P:glycoprotein catabolic process"/>
    <property type="evidence" value="ECO:0007669"/>
    <property type="project" value="TreeGrafter"/>
</dbReference>
<dbReference type="GO" id="GO:0005975">
    <property type="term" value="P:carbohydrate metabolic process"/>
    <property type="evidence" value="ECO:0007669"/>
    <property type="project" value="InterPro"/>
</dbReference>
<dbReference type="PROSITE" id="PS51318">
    <property type="entry name" value="TAT"/>
    <property type="match status" value="1"/>
</dbReference>
<dbReference type="RefSeq" id="WP_142112204.1">
    <property type="nucleotide sequence ID" value="NZ_VFNV01000001.1"/>
</dbReference>
<dbReference type="InterPro" id="IPR000421">
    <property type="entry name" value="FA58C"/>
</dbReference>
<sequence length="2017" mass="210956">MKVFDQAPRARRRSVVVFAAAAAMAATGALAQAPAALAVASWSTSFESGDSQVVGTALGAVPTTFTGITGRPLTVSVTPSNVANSGSSESVGNLSDGSGDTKWYTGNKPSGSTPFEVVYAMGVKTPISGYSLTSGADAADWSGRNPKSWAVYGSNDGSAWTPLDNQSGQSFAGSKSVNNYATSGSPEYSYYKLAITENNGANDFQLADWTLKLGTVQAGSLAVAQATGPTGGWTQKEGAGFTGKASLMYAGKHIGAGAVTSKVEIRSNVNASVATNTQFSYKIYPVLNSDWEYSATYVALDVQFDDGTWLSANADQRDTNGFHVQARKQGSEKALYANQWNSVAVDLSAYKGRTIKNIAITYDNDTAASGTSIVGYVDDIAIKTVAPIDASQLVNYVDTRRGTNANDKFSRGSNIPATAVPNGFNFWTPFTNTDDNKLYQYARQNNSDNLTTLQGVGISHETSPWMGDSDSMSIMPSTSATTTNADRSARAAAFSHDDEIARPDYYSVKTTNGLQVEVAPTMHAGIMKFTFPAGQNTGTLLIDGALSQDSSFQVSGNKLTGWVSGNAKGGSGSGSTRMYIYGEFDSAATAQGSANGGRSGYYARFDTAANKTVTLRIATSFIGDDQAQSNFAQEVANKSFSDIQTAAALTWQERLSVIDMSQSTTATDADKVKVYSSLYRLNMYPNARWEKVGTEYKYASAVGGTSADKTDQNVPVMTGKNYVNNGFWDTYRTAWPLYSLLYPEFATELVDGFLDQYDDGGWVSRWSSPGYSNIMTGTSSDVAFADVYISTNSMSTAQAEHAFAAAVKNATVSAPSEYWNNNNRDEARVGRKGLQTSTFLGYSDSNLHESVSWGLEGNINDAGIAAMAEKLAADTSLSAAKRARYAEQATYYRDRAKNYVNMFNTEAGGFFTTRNADGTFSSNSSNYNPKTWWGPYTETNGWNFAFHAPFDTDGLAGLYGSTTAGIKAKLDQFYATPEKTTGTIHEELEASAVRIGQLGMSNQVSHHIPYISAATGDATRTQEVVRESLQRLFVGSDIGQGYPGDEDNGEMSAWYLFSAMGFYPLSLASGEYTVGSPAFDKMIINRSASQGGKLTITAQNNSYDNVYVSGVKVGDKALSTPSLSVSDLRAASTLDFTMQSTPSTWGNDQTRAVSAPAALQDLTKSGNAQVSATGISDTAKLVDDTSDTKSAMTVAGSTLKAVSTQGPVKVKTYTLTSATKAAAPTSWKLQGSNSGTDWTDLDSRSGSFFDYPLQTVPFQVEDPGSYSQYRIVFGNGSELAEVELLVDPDATGATGEVEAAVPSDISVAAGEQTPSVIATVSGIADVSAASATVDFGDGSDAQAATVAAGGIAGSVVKATHSYDRAGEYPVTVKVTYDGVTTVSTGVITVTRDARFESNFDNACLTNAGTAVACDGASNANGYRKESLAEAKSITDGSRSVSVPAVVQGTQYSVPGDSSLKFTLPQIASGEKDNLTGETTRKVRVYVPADATKVSFIGMATETSLSKAAKLIFDDGTTKPFNLEFNNWDSATGADGIGAGNVVVGASMGRWKGTSTTVDAPNNAFKLWATASVTLEQGHGGGFWLEMPAVDSSTKARQHVFAIASDGSGTLTEPVSIAAGQAASAKSGAATTFDLATVSAGDQSGERTAVVNWGDGSEAVEVSLAESGAVTGQHTYAKAGIYRVSIVADDSVTSAQTSTTITVTDSEKTDAAVTLTALPAAPVAGDSIALTATVPSDATGTVSFKSSGEVIGTAAIADGKASYTVSSVEAGVYTFAAEFAGDAKYNAAASQTVTVTVKTKDDGGNTGGGDGGNTGGTDSGKAASLSAPRFSKLKQSYGAIAKRRATVAVVVTNATQGTVTFKSGAKVLATAKIRRQGSVYVASAVLPAKLRVGSYGRVTASVVVGGRVVSSPVSGQVVRVVKASLKKVKVKQVAGSRVKVRVKLGKLSSGVWPSGSVRVVVGKRVLAKKKVKVSAKGKVTVRLKKAVSKGVKVRVKFVPKAKAKSVVKGKSSKKMRMR</sequence>
<dbReference type="GO" id="GO:0030246">
    <property type="term" value="F:carbohydrate binding"/>
    <property type="evidence" value="ECO:0007669"/>
    <property type="project" value="InterPro"/>
</dbReference>
<dbReference type="InterPro" id="IPR041371">
    <property type="entry name" value="GH92_N"/>
</dbReference>
<dbReference type="InterPro" id="IPR006311">
    <property type="entry name" value="TAT_signal"/>
</dbReference>
<comment type="caution">
    <text evidence="5">The sequence shown here is derived from an EMBL/GenBank/DDBJ whole genome shotgun (WGS) entry which is preliminary data.</text>
</comment>
<feature type="chain" id="PRO_5022241968" evidence="2">
    <location>
        <begin position="32"/>
        <end position="2017"/>
    </location>
</feature>
<dbReference type="Pfam" id="PF17678">
    <property type="entry name" value="Glyco_hydro_92N"/>
    <property type="match status" value="1"/>
</dbReference>
<dbReference type="PANTHER" id="PTHR12143">
    <property type="entry name" value="PEPTIDE N-GLYCANASE PNGASE -RELATED"/>
    <property type="match status" value="1"/>
</dbReference>
<keyword evidence="2" id="KW-0732">Signal</keyword>
<dbReference type="InterPro" id="IPR000601">
    <property type="entry name" value="PKD_dom"/>
</dbReference>